<sequence>MSEQGLTPDDLVQLSQDQTAYCIYAAALALVVYDALLSFTQEIRCIWKRKLSVVTVLYLFIRYGTVLDMFLQLLDRDYVPQTIPE</sequence>
<evidence type="ECO:0000313" key="3">
    <source>
        <dbReference type="EMBL" id="KAK7684396.1"/>
    </source>
</evidence>
<evidence type="ECO:0000313" key="4">
    <source>
        <dbReference type="Proteomes" id="UP001385951"/>
    </source>
</evidence>
<comment type="caution">
    <text evidence="3">The sequence shown here is derived from an EMBL/GenBank/DDBJ whole genome shotgun (WGS) entry which is preliminary data.</text>
</comment>
<dbReference type="AlphaFoldDB" id="A0AAW0FUB0"/>
<evidence type="ECO:0000256" key="1">
    <source>
        <dbReference type="SAM" id="Phobius"/>
    </source>
</evidence>
<evidence type="ECO:0000259" key="2">
    <source>
        <dbReference type="Pfam" id="PF20151"/>
    </source>
</evidence>
<gene>
    <name evidence="3" type="ORF">QCA50_012343</name>
</gene>
<keyword evidence="4" id="KW-1185">Reference proteome</keyword>
<protein>
    <recommendedName>
        <fullName evidence="2">DUF6533 domain-containing protein</fullName>
    </recommendedName>
</protein>
<proteinExistence type="predicted"/>
<organism evidence="3 4">
    <name type="scientific">Cerrena zonata</name>
    <dbReference type="NCBI Taxonomy" id="2478898"/>
    <lineage>
        <taxon>Eukaryota</taxon>
        <taxon>Fungi</taxon>
        <taxon>Dikarya</taxon>
        <taxon>Basidiomycota</taxon>
        <taxon>Agaricomycotina</taxon>
        <taxon>Agaricomycetes</taxon>
        <taxon>Polyporales</taxon>
        <taxon>Cerrenaceae</taxon>
        <taxon>Cerrena</taxon>
    </lineage>
</organism>
<reference evidence="3 4" key="1">
    <citation type="submission" date="2022-09" db="EMBL/GenBank/DDBJ databases">
        <authorList>
            <person name="Palmer J.M."/>
        </authorList>
    </citation>
    <scope>NUCLEOTIDE SEQUENCE [LARGE SCALE GENOMIC DNA]</scope>
    <source>
        <strain evidence="3 4">DSM 7382</strain>
    </source>
</reference>
<keyword evidence="1" id="KW-1133">Transmembrane helix</keyword>
<keyword evidence="1" id="KW-0472">Membrane</keyword>
<dbReference type="Pfam" id="PF20151">
    <property type="entry name" value="DUF6533"/>
    <property type="match status" value="1"/>
</dbReference>
<feature type="transmembrane region" description="Helical" evidence="1">
    <location>
        <begin position="51"/>
        <end position="71"/>
    </location>
</feature>
<dbReference type="InterPro" id="IPR045340">
    <property type="entry name" value="DUF6533"/>
</dbReference>
<feature type="domain" description="DUF6533" evidence="2">
    <location>
        <begin position="22"/>
        <end position="67"/>
    </location>
</feature>
<accession>A0AAW0FUB0</accession>
<feature type="transmembrane region" description="Helical" evidence="1">
    <location>
        <begin position="18"/>
        <end position="39"/>
    </location>
</feature>
<keyword evidence="1" id="KW-0812">Transmembrane</keyword>
<dbReference type="EMBL" id="JASBNA010000025">
    <property type="protein sequence ID" value="KAK7684396.1"/>
    <property type="molecule type" value="Genomic_DNA"/>
</dbReference>
<dbReference type="Proteomes" id="UP001385951">
    <property type="component" value="Unassembled WGS sequence"/>
</dbReference>
<name>A0AAW0FUB0_9APHY</name>